<dbReference type="InterPro" id="IPR029058">
    <property type="entry name" value="AB_hydrolase_fold"/>
</dbReference>
<dbReference type="Gene3D" id="3.40.50.1820">
    <property type="entry name" value="alpha/beta hydrolase"/>
    <property type="match status" value="1"/>
</dbReference>
<keyword evidence="2" id="KW-0378">Hydrolase</keyword>
<dbReference type="InterPro" id="IPR051411">
    <property type="entry name" value="Polyketide_trans_af380"/>
</dbReference>
<dbReference type="GO" id="GO:0016787">
    <property type="term" value="F:hydrolase activity"/>
    <property type="evidence" value="ECO:0007669"/>
    <property type="project" value="UniProtKB-KW"/>
</dbReference>
<organism evidence="2 3">
    <name type="scientific">Winogradskya consettensis</name>
    <dbReference type="NCBI Taxonomy" id="113560"/>
    <lineage>
        <taxon>Bacteria</taxon>
        <taxon>Bacillati</taxon>
        <taxon>Actinomycetota</taxon>
        <taxon>Actinomycetes</taxon>
        <taxon>Micromonosporales</taxon>
        <taxon>Micromonosporaceae</taxon>
        <taxon>Winogradskya</taxon>
    </lineage>
</organism>
<comment type="caution">
    <text evidence="2">The sequence shown here is derived from an EMBL/GenBank/DDBJ whole genome shotgun (WGS) entry which is preliminary data.</text>
</comment>
<proteinExistence type="predicted"/>
<evidence type="ECO:0000313" key="2">
    <source>
        <dbReference type="EMBL" id="GIM75237.1"/>
    </source>
</evidence>
<evidence type="ECO:0000313" key="3">
    <source>
        <dbReference type="Proteomes" id="UP000680865"/>
    </source>
</evidence>
<reference evidence="2" key="1">
    <citation type="submission" date="2021-03" db="EMBL/GenBank/DDBJ databases">
        <title>Whole genome shotgun sequence of Actinoplanes consettensis NBRC 14913.</title>
        <authorList>
            <person name="Komaki H."/>
            <person name="Tamura T."/>
        </authorList>
    </citation>
    <scope>NUCLEOTIDE SEQUENCE</scope>
    <source>
        <strain evidence="2">NBRC 14913</strain>
    </source>
</reference>
<dbReference type="EMBL" id="BOQP01000022">
    <property type="protein sequence ID" value="GIM75237.1"/>
    <property type="molecule type" value="Genomic_DNA"/>
</dbReference>
<name>A0A919VTG7_9ACTN</name>
<dbReference type="InterPro" id="IPR022742">
    <property type="entry name" value="Hydrolase_4"/>
</dbReference>
<dbReference type="PANTHER" id="PTHR47751:SF1">
    <property type="entry name" value="SUPERFAMILY HYDROLASE, PUTATIVE (AFU_ORTHOLOGUE AFUA_2G16580)-RELATED"/>
    <property type="match status" value="1"/>
</dbReference>
<evidence type="ECO:0000259" key="1">
    <source>
        <dbReference type="Pfam" id="PF12146"/>
    </source>
</evidence>
<dbReference type="Proteomes" id="UP000680865">
    <property type="component" value="Unassembled WGS sequence"/>
</dbReference>
<accession>A0A919VTG7</accession>
<feature type="domain" description="Serine aminopeptidase S33" evidence="1">
    <location>
        <begin position="41"/>
        <end position="251"/>
    </location>
</feature>
<keyword evidence="3" id="KW-1185">Reference proteome</keyword>
<gene>
    <name evidence="2" type="ORF">Aco04nite_44370</name>
</gene>
<dbReference type="Pfam" id="PF12146">
    <property type="entry name" value="Hydrolase_4"/>
    <property type="match status" value="1"/>
</dbReference>
<dbReference type="SUPFAM" id="SSF53474">
    <property type="entry name" value="alpha/beta-Hydrolases"/>
    <property type="match status" value="1"/>
</dbReference>
<dbReference type="PANTHER" id="PTHR47751">
    <property type="entry name" value="SUPERFAMILY HYDROLASE, PUTATIVE (AFU_ORTHOLOGUE AFUA_2G16580)-RELATED"/>
    <property type="match status" value="1"/>
</dbReference>
<dbReference type="RefSeq" id="WP_212999125.1">
    <property type="nucleotide sequence ID" value="NZ_BAAATW010000014.1"/>
</dbReference>
<sequence>MDVTFTADGITLAGDLQRAGDKAVVLTGPFTGVKKQVAGTYAKRLNDAGLTTLAFDHRGFGESGGRRAHEDSQGKLADLRAAVGLLGEYTDRIGIVGVCLGGGYALRAAATDPRIGAVAGIAGAYNSPARFSAGDPDGYRQAIRSFIERYDEELPAVAPDGGPAAMGGAEPYAYYGTSRSAAEHWENRVTYGSLHSLMTFDALGAAPLLAATPLLIVHGRTDDYCSPELAEAAYQQATGPKEIRWLDAEQHIDLYDNEPFVTEAADAAAEFLHRHL</sequence>
<protein>
    <submittedName>
        <fullName evidence="2">Alpha/beta hydrolase</fullName>
    </submittedName>
</protein>
<dbReference type="Gene3D" id="1.10.10.800">
    <property type="match status" value="1"/>
</dbReference>
<dbReference type="AlphaFoldDB" id="A0A919VTG7"/>